<dbReference type="InterPro" id="IPR019734">
    <property type="entry name" value="TPR_rpt"/>
</dbReference>
<accession>A0A517R557</accession>
<evidence type="ECO:0000256" key="2">
    <source>
        <dbReference type="SAM" id="SignalP"/>
    </source>
</evidence>
<keyword evidence="4" id="KW-1185">Reference proteome</keyword>
<dbReference type="AlphaFoldDB" id="A0A517R557"/>
<dbReference type="InterPro" id="IPR011990">
    <property type="entry name" value="TPR-like_helical_dom_sf"/>
</dbReference>
<dbReference type="SMART" id="SM00028">
    <property type="entry name" value="TPR"/>
    <property type="match status" value="4"/>
</dbReference>
<feature type="region of interest" description="Disordered" evidence="1">
    <location>
        <begin position="437"/>
        <end position="468"/>
    </location>
</feature>
<evidence type="ECO:0000256" key="1">
    <source>
        <dbReference type="SAM" id="MobiDB-lite"/>
    </source>
</evidence>
<dbReference type="Proteomes" id="UP000317318">
    <property type="component" value="Chromosome"/>
</dbReference>
<dbReference type="EMBL" id="CP036268">
    <property type="protein sequence ID" value="QDT38980.1"/>
    <property type="molecule type" value="Genomic_DNA"/>
</dbReference>
<keyword evidence="2" id="KW-0732">Signal</keyword>
<dbReference type="RefSeq" id="WP_145365085.1">
    <property type="nucleotide sequence ID" value="NZ_CP036268.1"/>
</dbReference>
<feature type="signal peptide" evidence="2">
    <location>
        <begin position="1"/>
        <end position="23"/>
    </location>
</feature>
<organism evidence="3 4">
    <name type="scientific">Stratiformator vulcanicus</name>
    <dbReference type="NCBI Taxonomy" id="2527980"/>
    <lineage>
        <taxon>Bacteria</taxon>
        <taxon>Pseudomonadati</taxon>
        <taxon>Planctomycetota</taxon>
        <taxon>Planctomycetia</taxon>
        <taxon>Planctomycetales</taxon>
        <taxon>Planctomycetaceae</taxon>
        <taxon>Stratiformator</taxon>
    </lineage>
</organism>
<dbReference type="Pfam" id="PF13432">
    <property type="entry name" value="TPR_16"/>
    <property type="match status" value="1"/>
</dbReference>
<dbReference type="KEGG" id="svp:Pan189_33800"/>
<feature type="compositionally biased region" description="Low complexity" evidence="1">
    <location>
        <begin position="75"/>
        <end position="87"/>
    </location>
</feature>
<dbReference type="PROSITE" id="PS51257">
    <property type="entry name" value="PROKAR_LIPOPROTEIN"/>
    <property type="match status" value="1"/>
</dbReference>
<evidence type="ECO:0000313" key="4">
    <source>
        <dbReference type="Proteomes" id="UP000317318"/>
    </source>
</evidence>
<feature type="chain" id="PRO_5021809537" evidence="2">
    <location>
        <begin position="24"/>
        <end position="468"/>
    </location>
</feature>
<protein>
    <submittedName>
        <fullName evidence="3">Uncharacterized protein</fullName>
    </submittedName>
</protein>
<evidence type="ECO:0000313" key="3">
    <source>
        <dbReference type="EMBL" id="QDT38980.1"/>
    </source>
</evidence>
<dbReference type="Gene3D" id="1.25.40.10">
    <property type="entry name" value="Tetratricopeptide repeat domain"/>
    <property type="match status" value="1"/>
</dbReference>
<reference evidence="3 4" key="1">
    <citation type="submission" date="2019-02" db="EMBL/GenBank/DDBJ databases">
        <title>Deep-cultivation of Planctomycetes and their phenomic and genomic characterization uncovers novel biology.</title>
        <authorList>
            <person name="Wiegand S."/>
            <person name="Jogler M."/>
            <person name="Boedeker C."/>
            <person name="Pinto D."/>
            <person name="Vollmers J."/>
            <person name="Rivas-Marin E."/>
            <person name="Kohn T."/>
            <person name="Peeters S.H."/>
            <person name="Heuer A."/>
            <person name="Rast P."/>
            <person name="Oberbeckmann S."/>
            <person name="Bunk B."/>
            <person name="Jeske O."/>
            <person name="Meyerdierks A."/>
            <person name="Storesund J.E."/>
            <person name="Kallscheuer N."/>
            <person name="Luecker S."/>
            <person name="Lage O.M."/>
            <person name="Pohl T."/>
            <person name="Merkel B.J."/>
            <person name="Hornburger P."/>
            <person name="Mueller R.-W."/>
            <person name="Bruemmer F."/>
            <person name="Labrenz M."/>
            <person name="Spormann A.M."/>
            <person name="Op den Camp H."/>
            <person name="Overmann J."/>
            <person name="Amann R."/>
            <person name="Jetten M.S.M."/>
            <person name="Mascher T."/>
            <person name="Medema M.H."/>
            <person name="Devos D.P."/>
            <person name="Kaster A.-K."/>
            <person name="Ovreas L."/>
            <person name="Rohde M."/>
            <person name="Galperin M.Y."/>
            <person name="Jogler C."/>
        </authorList>
    </citation>
    <scope>NUCLEOTIDE SEQUENCE [LARGE SCALE GENOMIC DNA]</scope>
    <source>
        <strain evidence="3 4">Pan189</strain>
    </source>
</reference>
<sequence precursor="true">MNVFRSFMPLVLATAGLGLTGCAATHSASQSSVVHGSPYLCPKCGQRHFASHSAEVASSAQRKSVESRPAPQPHLQQSPPAPQLRLPPTAPPPASPLKNSFDAALPSGGAPSVATPQLLPAGQSSRPMPSDGEVEMQLRQRLSYIRNVRQADPRRTELHLVEAELLRRLGDTRGELFALQAAVLANPRSADVQAKAGRGFLRAGDEQRGFAALGRSVQLAPYDPRYAHGLAAAHLSAGSPDSAIVVLEAAAARTPDPSISVSLGRLYEAQRDWTAATGAYRSALHGRPGDVRTTVRLAECLYHSGSYEHAVQRYQQAAQVDRRWLSFAEYSRYGDAALRSEHLQLAGDVFDYMAENTPPMRELEILRALAALRLGESSRAERIARTALTQWENDEQLSRVLELSGAIELTAATADTVAESDESEFVQTADYSALPLCRPVVEPDSDGSNSSSTSSSSSDVLTSTSPSN</sequence>
<feature type="compositionally biased region" description="Low complexity" evidence="1">
    <location>
        <begin position="446"/>
        <end position="468"/>
    </location>
</feature>
<name>A0A517R557_9PLAN</name>
<dbReference type="SUPFAM" id="SSF48452">
    <property type="entry name" value="TPR-like"/>
    <property type="match status" value="1"/>
</dbReference>
<feature type="region of interest" description="Disordered" evidence="1">
    <location>
        <begin position="52"/>
        <end position="134"/>
    </location>
</feature>
<dbReference type="OrthoDB" id="101857at2"/>
<gene>
    <name evidence="3" type="ORF">Pan189_33800</name>
</gene>
<proteinExistence type="predicted"/>